<dbReference type="SUPFAM" id="SSF52266">
    <property type="entry name" value="SGNH hydrolase"/>
    <property type="match status" value="2"/>
</dbReference>
<dbReference type="InterPro" id="IPR036514">
    <property type="entry name" value="SGNH_hydro_sf"/>
</dbReference>
<evidence type="ECO:0000313" key="2">
    <source>
        <dbReference type="Proteomes" id="UP000597617"/>
    </source>
</evidence>
<evidence type="ECO:0008006" key="3">
    <source>
        <dbReference type="Google" id="ProtNLM"/>
    </source>
</evidence>
<proteinExistence type="predicted"/>
<dbReference type="PROSITE" id="PS51257">
    <property type="entry name" value="PROKAR_LIPOPROTEIN"/>
    <property type="match status" value="1"/>
</dbReference>
<dbReference type="Proteomes" id="UP000597617">
    <property type="component" value="Unassembled WGS sequence"/>
</dbReference>
<dbReference type="RefSeq" id="WP_196280354.1">
    <property type="nucleotide sequence ID" value="NZ_JADQDQ010000001.1"/>
</dbReference>
<keyword evidence="2" id="KW-1185">Reference proteome</keyword>
<name>A0ABS0ID44_9BACT</name>
<evidence type="ECO:0000313" key="1">
    <source>
        <dbReference type="EMBL" id="MBF9235969.1"/>
    </source>
</evidence>
<dbReference type="EMBL" id="JADQDQ010000001">
    <property type="protein sequence ID" value="MBF9235969.1"/>
    <property type="molecule type" value="Genomic_DNA"/>
</dbReference>
<sequence length="485" mass="49846">MNLIFKRSAPFIALLGLALGGCQPDLNDDPKSSAGQADFSRYIAVGNSLTAGYSDNGVYREGQLNSYPAILAQQFQKVGGGAFAQPLFPEANANGSGYLTITGFNGATPVLGQVAPNGVVGLGADASTPLLVRYTGTDNQNLGVPGIRVADIATNGYGFNNPLGFNPFFERLLPASDARSYTQYVQERVATIKPTFFTNWLGNNDVLGYASSGGTAAPLSDPADFRTKYTEIVNVLTTGGAKGLVATIPNVANVPLFTTVPTASVIGQVRSAPVPAAIAGQLTAALSLTPEQAATIRFGLFIETTVTTPTGPSTVVREATAADLLLLTASSVINTPSTTANPFPRGLGISITGLAPAQAAGLAAAAPANALPSRFVLDAGEIAAVQARTTELNAIITEVGRSKGLAIFDANTFFNGLARNGLVVNGVSNTAAFVSGNLFSLDGVHPTPRGYAVIANEMIKAINATYGAAVPGVDVTAYRGVKFPQ</sequence>
<protein>
    <recommendedName>
        <fullName evidence="3">G-D-S-L family lipolytic protein</fullName>
    </recommendedName>
</protein>
<accession>A0ABS0ID44</accession>
<organism evidence="1 2">
    <name type="scientific">Hymenobacter jeongseonensis</name>
    <dbReference type="NCBI Taxonomy" id="2791027"/>
    <lineage>
        <taxon>Bacteria</taxon>
        <taxon>Pseudomonadati</taxon>
        <taxon>Bacteroidota</taxon>
        <taxon>Cytophagia</taxon>
        <taxon>Cytophagales</taxon>
        <taxon>Hymenobacteraceae</taxon>
        <taxon>Hymenobacter</taxon>
    </lineage>
</organism>
<dbReference type="Gene3D" id="3.40.50.1110">
    <property type="entry name" value="SGNH hydrolase"/>
    <property type="match status" value="2"/>
</dbReference>
<reference evidence="1 2" key="1">
    <citation type="submission" date="2020-11" db="EMBL/GenBank/DDBJ databases">
        <authorList>
            <person name="Kim M.K."/>
        </authorList>
    </citation>
    <scope>NUCLEOTIDE SEQUENCE [LARGE SCALE GENOMIC DNA]</scope>
    <source>
        <strain evidence="1 2">BT683</strain>
    </source>
</reference>
<gene>
    <name evidence="1" type="ORF">I2I05_01035</name>
</gene>
<comment type="caution">
    <text evidence="1">The sequence shown here is derived from an EMBL/GenBank/DDBJ whole genome shotgun (WGS) entry which is preliminary data.</text>
</comment>